<sequence>MRHGVAFSSLNRDSKSRMHMLRVMVTQLIKHERITTTHAKAKAIQPLAEKMVTLAKDGTLHSRRQALAFVNEPALVTKLFNEFAPRYRERSGGYTRVLRNGTRLGDRAPQSVIEFVDSPLGNTLAPSKERKFWQDFYKKQAEGGQQQTGGAQ</sequence>
<dbReference type="OMA" id="EHKRINT"/>
<dbReference type="PANTHER" id="PTHR14413:SF16">
    <property type="entry name" value="LARGE RIBOSOMAL SUBUNIT PROTEIN BL17M"/>
    <property type="match status" value="1"/>
</dbReference>
<dbReference type="RefSeq" id="XP_009497965.1">
    <property type="nucleotide sequence ID" value="XM_009499690.1"/>
</dbReference>
<dbReference type="STRING" id="691883.A0A058Z283"/>
<evidence type="ECO:0000256" key="4">
    <source>
        <dbReference type="RuleBase" id="RU000660"/>
    </source>
</evidence>
<gene>
    <name evidence="5" type="ORF">H696_05914</name>
</gene>
<evidence type="ECO:0000256" key="1">
    <source>
        <dbReference type="ARBA" id="ARBA00008777"/>
    </source>
</evidence>
<dbReference type="OrthoDB" id="275000at2759"/>
<dbReference type="Pfam" id="PF01196">
    <property type="entry name" value="Ribosomal_L17"/>
    <property type="match status" value="1"/>
</dbReference>
<dbReference type="PROSITE" id="PS01167">
    <property type="entry name" value="RIBOSOMAL_L17"/>
    <property type="match status" value="1"/>
</dbReference>
<dbReference type="Proteomes" id="UP000030693">
    <property type="component" value="Unassembled WGS sequence"/>
</dbReference>
<dbReference type="NCBIfam" id="TIGR00059">
    <property type="entry name" value="L17"/>
    <property type="match status" value="1"/>
</dbReference>
<accession>A0A058Z283</accession>
<dbReference type="InterPro" id="IPR036373">
    <property type="entry name" value="Ribosomal_bL17_sf"/>
</dbReference>
<evidence type="ECO:0000313" key="5">
    <source>
        <dbReference type="EMBL" id="KCV67627.1"/>
    </source>
</evidence>
<evidence type="ECO:0000256" key="3">
    <source>
        <dbReference type="ARBA" id="ARBA00023274"/>
    </source>
</evidence>
<dbReference type="InterPro" id="IPR047859">
    <property type="entry name" value="Ribosomal_bL17_CS"/>
</dbReference>
<keyword evidence="2 4" id="KW-0689">Ribosomal protein</keyword>
<dbReference type="GO" id="GO:0006412">
    <property type="term" value="P:translation"/>
    <property type="evidence" value="ECO:0007669"/>
    <property type="project" value="InterPro"/>
</dbReference>
<proteinExistence type="inferred from homology"/>
<comment type="similarity">
    <text evidence="1 4">Belongs to the bacterial ribosomal protein bL17 family.</text>
</comment>
<dbReference type="SUPFAM" id="SSF64263">
    <property type="entry name" value="Prokaryotic ribosomal protein L17"/>
    <property type="match status" value="1"/>
</dbReference>
<protein>
    <submittedName>
        <fullName evidence="5">50S ribosomal protein L17</fullName>
    </submittedName>
</protein>
<keyword evidence="6" id="KW-1185">Reference proteome</keyword>
<dbReference type="GO" id="GO:0015934">
    <property type="term" value="C:large ribosomal subunit"/>
    <property type="evidence" value="ECO:0007669"/>
    <property type="project" value="TreeGrafter"/>
</dbReference>
<dbReference type="GeneID" id="20530639"/>
<dbReference type="PANTHER" id="PTHR14413">
    <property type="entry name" value="RIBOSOMAL PROTEIN L17"/>
    <property type="match status" value="1"/>
</dbReference>
<dbReference type="HAMAP" id="MF_01368">
    <property type="entry name" value="Ribosomal_bL17"/>
    <property type="match status" value="1"/>
</dbReference>
<dbReference type="GO" id="GO:0003735">
    <property type="term" value="F:structural constituent of ribosome"/>
    <property type="evidence" value="ECO:0007669"/>
    <property type="project" value="InterPro"/>
</dbReference>
<organism evidence="5">
    <name type="scientific">Fonticula alba</name>
    <name type="common">Slime mold</name>
    <dbReference type="NCBI Taxonomy" id="691883"/>
    <lineage>
        <taxon>Eukaryota</taxon>
        <taxon>Rotosphaerida</taxon>
        <taxon>Fonticulaceae</taxon>
        <taxon>Fonticula</taxon>
    </lineage>
</organism>
<evidence type="ECO:0000313" key="6">
    <source>
        <dbReference type="Proteomes" id="UP000030693"/>
    </source>
</evidence>
<dbReference type="eggNOG" id="KOG3280">
    <property type="taxonomic scope" value="Eukaryota"/>
</dbReference>
<dbReference type="InterPro" id="IPR000456">
    <property type="entry name" value="Ribosomal_bL17"/>
</dbReference>
<dbReference type="Gene3D" id="3.90.1030.10">
    <property type="entry name" value="Ribosomal protein L17"/>
    <property type="match status" value="1"/>
</dbReference>
<dbReference type="EMBL" id="KB932215">
    <property type="protein sequence ID" value="KCV67627.1"/>
    <property type="molecule type" value="Genomic_DNA"/>
</dbReference>
<name>A0A058Z283_FONAL</name>
<reference evidence="5" key="1">
    <citation type="submission" date="2013-04" db="EMBL/GenBank/DDBJ databases">
        <title>The Genome Sequence of Fonticula alba ATCC 38817.</title>
        <authorList>
            <consortium name="The Broad Institute Genomics Platform"/>
            <person name="Russ C."/>
            <person name="Cuomo C."/>
            <person name="Burger G."/>
            <person name="Gray M.W."/>
            <person name="Holland P.W.H."/>
            <person name="King N."/>
            <person name="Lang F.B.F."/>
            <person name="Roger A.J."/>
            <person name="Ruiz-Trillo I."/>
            <person name="Brown M."/>
            <person name="Walker B."/>
            <person name="Young S."/>
            <person name="Zeng Q."/>
            <person name="Gargeya S."/>
            <person name="Fitzgerald M."/>
            <person name="Haas B."/>
            <person name="Abouelleil A."/>
            <person name="Allen A.W."/>
            <person name="Alvarado L."/>
            <person name="Arachchi H.M."/>
            <person name="Berlin A.M."/>
            <person name="Chapman S.B."/>
            <person name="Gainer-Dewar J."/>
            <person name="Goldberg J."/>
            <person name="Griggs A."/>
            <person name="Gujja S."/>
            <person name="Hansen M."/>
            <person name="Howarth C."/>
            <person name="Imamovic A."/>
            <person name="Ireland A."/>
            <person name="Larimer J."/>
            <person name="McCowan C."/>
            <person name="Murphy C."/>
            <person name="Pearson M."/>
            <person name="Poon T.W."/>
            <person name="Priest M."/>
            <person name="Roberts A."/>
            <person name="Saif S."/>
            <person name="Shea T."/>
            <person name="Sisk P."/>
            <person name="Sykes S."/>
            <person name="Wortman J."/>
            <person name="Nusbaum C."/>
            <person name="Birren B."/>
        </authorList>
    </citation>
    <scope>NUCLEOTIDE SEQUENCE [LARGE SCALE GENOMIC DNA]</scope>
    <source>
        <strain evidence="5">ATCC 38817</strain>
    </source>
</reference>
<keyword evidence="3 4" id="KW-0687">Ribonucleoprotein</keyword>
<evidence type="ECO:0000256" key="2">
    <source>
        <dbReference type="ARBA" id="ARBA00022980"/>
    </source>
</evidence>
<dbReference type="AlphaFoldDB" id="A0A058Z283"/>